<name>A0A3M9N9E4_9BACT</name>
<accession>A0A3M9N9E4</accession>
<dbReference type="Proteomes" id="UP000267223">
    <property type="component" value="Unassembled WGS sequence"/>
</dbReference>
<evidence type="ECO:0008006" key="3">
    <source>
        <dbReference type="Google" id="ProtNLM"/>
    </source>
</evidence>
<proteinExistence type="predicted"/>
<dbReference type="AlphaFoldDB" id="A0A3M9N9E4"/>
<gene>
    <name evidence="1" type="ORF">EFY79_18320</name>
</gene>
<evidence type="ECO:0000313" key="1">
    <source>
        <dbReference type="EMBL" id="RNI33578.1"/>
    </source>
</evidence>
<keyword evidence="2" id="KW-1185">Reference proteome</keyword>
<reference evidence="1 2" key="1">
    <citation type="submission" date="2018-11" db="EMBL/GenBank/DDBJ databases">
        <title>Draft genome sequence of Ferruginibacter sp. BO-59.</title>
        <authorList>
            <person name="Im W.T."/>
        </authorList>
    </citation>
    <scope>NUCLEOTIDE SEQUENCE [LARGE SCALE GENOMIC DNA]</scope>
    <source>
        <strain evidence="1 2">BO-59</strain>
    </source>
</reference>
<dbReference type="OrthoDB" id="7594298at2"/>
<evidence type="ECO:0000313" key="2">
    <source>
        <dbReference type="Proteomes" id="UP000267223"/>
    </source>
</evidence>
<dbReference type="EMBL" id="RJJR01000018">
    <property type="protein sequence ID" value="RNI33578.1"/>
    <property type="molecule type" value="Genomic_DNA"/>
</dbReference>
<protein>
    <recommendedName>
        <fullName evidence="3">Apea-like HEPN domain-containing protein</fullName>
    </recommendedName>
</protein>
<sequence length="370" mass="43201">MEELGCYYFHIFYPSHIYINQKSPFDFEFEDYNYSVIIIKTLRSLITNDFNNKIVGHTDNEGLRHHELIKKEIDLGKGSLVIEFTDGNIAYALDNRKHLYTEFYTKDYTEIVLLFESTKKADNISIARKALDYFIDCYRHVSGDVLTLSITKTTYVSIVTKEYFYIYSEDELKLPKEDRNKISREFKLGVKQMTLPFWGTQGKRLQSDETKIAADLTDFFKKKSKTNSLQEFLLRAREELNVHKNYKYAFIETWTSLEVAIVSYLRKAKLAKGISKNKIDDFESQVGISYLLNIELPLIHKTNDENFKIFIRKVDAIRKLRNKVIHQNKDITPTEAENAYQITLEFLNYMGILKIFPAVVGVPASNDLGK</sequence>
<organism evidence="1 2">
    <name type="scientific">Hanamia caeni</name>
    <dbReference type="NCBI Taxonomy" id="2294116"/>
    <lineage>
        <taxon>Bacteria</taxon>
        <taxon>Pseudomonadati</taxon>
        <taxon>Bacteroidota</taxon>
        <taxon>Chitinophagia</taxon>
        <taxon>Chitinophagales</taxon>
        <taxon>Chitinophagaceae</taxon>
        <taxon>Hanamia</taxon>
    </lineage>
</organism>
<dbReference type="RefSeq" id="WP_123122203.1">
    <property type="nucleotide sequence ID" value="NZ_RJJR01000018.1"/>
</dbReference>
<comment type="caution">
    <text evidence="1">The sequence shown here is derived from an EMBL/GenBank/DDBJ whole genome shotgun (WGS) entry which is preliminary data.</text>
</comment>